<feature type="compositionally biased region" description="Low complexity" evidence="2">
    <location>
        <begin position="190"/>
        <end position="217"/>
    </location>
</feature>
<evidence type="ECO:0000256" key="1">
    <source>
        <dbReference type="ARBA" id="ARBA00022737"/>
    </source>
</evidence>
<dbReference type="Gene3D" id="1.25.40.10">
    <property type="entry name" value="Tetratricopeptide repeat domain"/>
    <property type="match status" value="1"/>
</dbReference>
<sequence>MSAAACSSNGKCGVSEEVFRGTRVPQLAAAAVPVRPRNMGPASLTSAADFGKGSHPVSCLSLLSRPPEPAVEQAAAEKAASERSSSTTTAAEGPLSADACNSTSSDSAFLPTDQEHDLLRLSLAFTAARGSPSKAEFPRGAALSPSSSAAGKAPDMAALTAQLKCLDMQSGCGSASREHKDLKSVNVPLQLQPPLTSPQSNRQKESSVASVEASAWAQTPVKEEDLVASRAPDESRPPQEVPRSRNKSCASTPAGGAGKSRAGDTEDQVYRLGLLLRQLGRLGRVRSCWEIWQEMMNTEGKPLIEAPRASQACVLCLLLMSRSIAFVVERPAWSTCLLCAVGLKPNAVSYGCIFDALVTNGALDLALKLLADMKASNQPVRPNTVMYSTLIKGCAQTKQAG</sequence>
<dbReference type="VEuPathDB" id="ToxoDB:ETH_00026945"/>
<proteinExistence type="predicted"/>
<reference evidence="3" key="1">
    <citation type="submission" date="2013-10" db="EMBL/GenBank/DDBJ databases">
        <title>Genomic analysis of the causative agents of coccidiosis in chickens.</title>
        <authorList>
            <person name="Reid A.J."/>
            <person name="Blake D."/>
            <person name="Billington K."/>
            <person name="Browne H."/>
            <person name="Dunn M."/>
            <person name="Hung S."/>
            <person name="Kawahara F."/>
            <person name="Miranda-Saavedra D."/>
            <person name="Mourier T."/>
            <person name="Nagra H."/>
            <person name="Otto T.D."/>
            <person name="Rawlings N."/>
            <person name="Sanchez A."/>
            <person name="Sanders M."/>
            <person name="Subramaniam C."/>
            <person name="Tay Y."/>
            <person name="Dear P."/>
            <person name="Doerig C."/>
            <person name="Gruber A."/>
            <person name="Parkinson J."/>
            <person name="Shirley M."/>
            <person name="Wan K.L."/>
            <person name="Berriman M."/>
            <person name="Tomley F."/>
            <person name="Pain A."/>
        </authorList>
    </citation>
    <scope>NUCLEOTIDE SEQUENCE [LARGE SCALE GENOMIC DNA]</scope>
    <source>
        <strain evidence="3">Houghton</strain>
    </source>
</reference>
<feature type="compositionally biased region" description="Low complexity" evidence="2">
    <location>
        <begin position="141"/>
        <end position="150"/>
    </location>
</feature>
<dbReference type="PANTHER" id="PTHR47942">
    <property type="entry name" value="TETRATRICOPEPTIDE REPEAT (TPR)-LIKE SUPERFAMILY PROTEIN-RELATED"/>
    <property type="match status" value="1"/>
</dbReference>
<evidence type="ECO:0000313" key="3">
    <source>
        <dbReference type="EMBL" id="CDJ37707.1"/>
    </source>
</evidence>
<evidence type="ECO:0000313" key="4">
    <source>
        <dbReference type="Proteomes" id="UP000030747"/>
    </source>
</evidence>
<dbReference type="Pfam" id="PF13041">
    <property type="entry name" value="PPR_2"/>
    <property type="match status" value="1"/>
</dbReference>
<dbReference type="RefSeq" id="XP_013228545.1">
    <property type="nucleotide sequence ID" value="XM_013373091.1"/>
</dbReference>
<dbReference type="OrthoDB" id="10334752at2759"/>
<evidence type="ECO:0008006" key="5">
    <source>
        <dbReference type="Google" id="ProtNLM"/>
    </source>
</evidence>
<dbReference type="Proteomes" id="UP000030747">
    <property type="component" value="Unassembled WGS sequence"/>
</dbReference>
<evidence type="ECO:0000256" key="2">
    <source>
        <dbReference type="SAM" id="MobiDB-lite"/>
    </source>
</evidence>
<feature type="region of interest" description="Disordered" evidence="2">
    <location>
        <begin position="132"/>
        <end position="151"/>
    </location>
</feature>
<dbReference type="AlphaFoldDB" id="U6KN37"/>
<organism evidence="3 4">
    <name type="scientific">Eimeria tenella</name>
    <name type="common">Coccidian parasite</name>
    <dbReference type="NCBI Taxonomy" id="5802"/>
    <lineage>
        <taxon>Eukaryota</taxon>
        <taxon>Sar</taxon>
        <taxon>Alveolata</taxon>
        <taxon>Apicomplexa</taxon>
        <taxon>Conoidasida</taxon>
        <taxon>Coccidia</taxon>
        <taxon>Eucoccidiorida</taxon>
        <taxon>Eimeriorina</taxon>
        <taxon>Eimeriidae</taxon>
        <taxon>Eimeria</taxon>
    </lineage>
</organism>
<dbReference type="InterPro" id="IPR011990">
    <property type="entry name" value="TPR-like_helical_dom_sf"/>
</dbReference>
<feature type="compositionally biased region" description="Basic and acidic residues" evidence="2">
    <location>
        <begin position="221"/>
        <end position="237"/>
    </location>
</feature>
<keyword evidence="1" id="KW-0677">Repeat</keyword>
<dbReference type="InterPro" id="IPR051222">
    <property type="entry name" value="PPR/CCM1_RNA-binding"/>
</dbReference>
<dbReference type="GeneID" id="25254485"/>
<dbReference type="InterPro" id="IPR002885">
    <property type="entry name" value="PPR_rpt"/>
</dbReference>
<dbReference type="EMBL" id="HG673774">
    <property type="protein sequence ID" value="CDJ37707.1"/>
    <property type="molecule type" value="Genomic_DNA"/>
</dbReference>
<feature type="region of interest" description="Disordered" evidence="2">
    <location>
        <begin position="66"/>
        <end position="109"/>
    </location>
</feature>
<accession>U6KN37</accession>
<feature type="compositionally biased region" description="Low complexity" evidence="2">
    <location>
        <begin position="70"/>
        <end position="92"/>
    </location>
</feature>
<feature type="region of interest" description="Disordered" evidence="2">
    <location>
        <begin position="190"/>
        <end position="263"/>
    </location>
</feature>
<reference evidence="3" key="2">
    <citation type="submission" date="2013-10" db="EMBL/GenBank/DDBJ databases">
        <authorList>
            <person name="Aslett M."/>
        </authorList>
    </citation>
    <scope>NUCLEOTIDE SEQUENCE [LARGE SCALE GENOMIC DNA]</scope>
    <source>
        <strain evidence="3">Houghton</strain>
    </source>
</reference>
<keyword evidence="4" id="KW-1185">Reference proteome</keyword>
<dbReference type="VEuPathDB" id="ToxoDB:ETH2_1425500"/>
<protein>
    <recommendedName>
        <fullName evidence="5">PPR repeat-containing protein</fullName>
    </recommendedName>
</protein>
<gene>
    <name evidence="3" type="ORF">ETH_00026945</name>
</gene>
<name>U6KN37_EIMTE</name>